<gene>
    <name evidence="1" type="ORF">FXB40_34155</name>
</gene>
<name>A0A5D3K3T0_9BRAD</name>
<evidence type="ECO:0000313" key="2">
    <source>
        <dbReference type="Proteomes" id="UP000324758"/>
    </source>
</evidence>
<dbReference type="AlphaFoldDB" id="A0A5D3K3T0"/>
<dbReference type="OrthoDB" id="6932107at2"/>
<evidence type="ECO:0000313" key="1">
    <source>
        <dbReference type="EMBL" id="TYL89974.1"/>
    </source>
</evidence>
<accession>A0A5D3K3T0</accession>
<dbReference type="RefSeq" id="WP_148776667.1">
    <property type="nucleotide sequence ID" value="NZ_VSSS01000057.1"/>
</dbReference>
<reference evidence="1 2" key="1">
    <citation type="submission" date="2019-08" db="EMBL/GenBank/DDBJ databases">
        <title>Bradyrhizobium hipponensis sp. nov., a rhizobium isolated from a Lupinus angustifolius root nodule in Tunisia.</title>
        <authorList>
            <person name="Off K."/>
            <person name="Rejili M."/>
            <person name="Mars M."/>
            <person name="Brachmann A."/>
            <person name="Marin M."/>
        </authorList>
    </citation>
    <scope>NUCLEOTIDE SEQUENCE [LARGE SCALE GENOMIC DNA]</scope>
    <source>
        <strain evidence="1 2">CTAW71</strain>
    </source>
</reference>
<comment type="caution">
    <text evidence="1">The sequence shown here is derived from an EMBL/GenBank/DDBJ whole genome shotgun (WGS) entry which is preliminary data.</text>
</comment>
<dbReference type="EMBL" id="VSSS01000057">
    <property type="protein sequence ID" value="TYL89974.1"/>
    <property type="molecule type" value="Genomic_DNA"/>
</dbReference>
<protein>
    <submittedName>
        <fullName evidence="1">Uncharacterized protein</fullName>
    </submittedName>
</protein>
<dbReference type="Proteomes" id="UP000324758">
    <property type="component" value="Unassembled WGS sequence"/>
</dbReference>
<keyword evidence="2" id="KW-1185">Reference proteome</keyword>
<proteinExistence type="predicted"/>
<organism evidence="1 2">
    <name type="scientific">Bradyrhizobium rifense</name>
    <dbReference type="NCBI Taxonomy" id="515499"/>
    <lineage>
        <taxon>Bacteria</taxon>
        <taxon>Pseudomonadati</taxon>
        <taxon>Pseudomonadota</taxon>
        <taxon>Alphaproteobacteria</taxon>
        <taxon>Hyphomicrobiales</taxon>
        <taxon>Nitrobacteraceae</taxon>
        <taxon>Bradyrhizobium</taxon>
    </lineage>
</organism>
<sequence length="498" mass="55059">MNGPRDKARFKTTLHDVFEAFKSRSGGSGPPAFIGAAYRDPLEHTTRRYVIDDILAALGWDLGRLTREIVEEARAQGDTTLFLDYLGVNPTTRAPLIIVEAKAWAKPLVSPSFGGAAQQVLTSPSSHEALIAKAIEHCKAGGQPNQSPVILEWAQWLHKLHQYVTTLHRESGHVVQCLAITAGRWWVIFTDPYETFVARGNVTPANIRVIDERDAVARSDEIFDHLARQALINDPPDYIQPSQLSTYASPADIARLFHALWIARKRDGAHFDAFPQINLYPAVVLERRDGQLISIIDNRRPRIAVPHDYNDLTRHFQEVEASSVALLQTVNGELNTALSASSLSAFPGFSTLANSRVPAVASQTATFLKASPKPDEFLLVTGTNTHYCLPRPTVDPCAGHNWSDCLTLRENKLSAPVVSRSFEPASFFTTLELHHCAHLGMHDRRERQCQIAPFEEFLCCRACVFQRTCWQAAEQARLPCGVAAPAAAQTVPHATTAN</sequence>